<proteinExistence type="predicted"/>
<keyword evidence="2" id="KW-1185">Reference proteome</keyword>
<gene>
    <name evidence="1" type="ORF">P608_10190</name>
</gene>
<dbReference type="AlphaFoldDB" id="A0A0E3BYU4"/>
<organism evidence="1 2">
    <name type="scientific">Comamonas thiooxydans</name>
    <dbReference type="NCBI Taxonomy" id="363952"/>
    <lineage>
        <taxon>Bacteria</taxon>
        <taxon>Pseudomonadati</taxon>
        <taxon>Pseudomonadota</taxon>
        <taxon>Betaproteobacteria</taxon>
        <taxon>Burkholderiales</taxon>
        <taxon>Comamonadaceae</taxon>
        <taxon>Comamonas</taxon>
    </lineage>
</organism>
<protein>
    <submittedName>
        <fullName evidence="1">Uncharacterized protein</fullName>
    </submittedName>
</protein>
<dbReference type="RefSeq" id="WP_034389840.1">
    <property type="nucleotide sequence ID" value="NZ_AWTO01000019.1"/>
</dbReference>
<reference evidence="1 2" key="1">
    <citation type="submission" date="2013-09" db="EMBL/GenBank/DDBJ databases">
        <title>High correlation between genotypes and phenotypes of environmental bacteria Comamonas testosteroni strains.</title>
        <authorList>
            <person name="Liu L."/>
            <person name="Zhu W."/>
            <person name="Xia X."/>
            <person name="Xu B."/>
            <person name="Luo M."/>
            <person name="Wang G."/>
        </authorList>
    </citation>
    <scope>NUCLEOTIDE SEQUENCE [LARGE SCALE GENOMIC DNA]</scope>
    <source>
        <strain evidence="1 2">DF2</strain>
    </source>
</reference>
<evidence type="ECO:0000313" key="2">
    <source>
        <dbReference type="Proteomes" id="UP000029549"/>
    </source>
</evidence>
<dbReference type="EMBL" id="AWTP01000104">
    <property type="protein sequence ID" value="KGH12710.1"/>
    <property type="molecule type" value="Genomic_DNA"/>
</dbReference>
<dbReference type="PATRIC" id="fig|285.48.peg.5010"/>
<evidence type="ECO:0000313" key="1">
    <source>
        <dbReference type="EMBL" id="KGH12710.1"/>
    </source>
</evidence>
<comment type="caution">
    <text evidence="1">The sequence shown here is derived from an EMBL/GenBank/DDBJ whole genome shotgun (WGS) entry which is preliminary data.</text>
</comment>
<name>A0A0E3BYU4_9BURK</name>
<sequence>MSTFVIYSANENALTGAGYWNDKDGWSVHGNATVYVKKKLDMRLPHSVGGDARWLKEEGKKLLQPISQTLTKGLAKVRRKHVLTAQTRSIQVKPIAATPGSQVAAFQQLQMDLIVS</sequence>
<accession>A0A0E3BYU4</accession>
<dbReference type="Proteomes" id="UP000029549">
    <property type="component" value="Unassembled WGS sequence"/>
</dbReference>